<organism evidence="1 2">
    <name type="scientific">Melipona bicolor</name>
    <dbReference type="NCBI Taxonomy" id="60889"/>
    <lineage>
        <taxon>Eukaryota</taxon>
        <taxon>Metazoa</taxon>
        <taxon>Ecdysozoa</taxon>
        <taxon>Arthropoda</taxon>
        <taxon>Hexapoda</taxon>
        <taxon>Insecta</taxon>
        <taxon>Pterygota</taxon>
        <taxon>Neoptera</taxon>
        <taxon>Endopterygota</taxon>
        <taxon>Hymenoptera</taxon>
        <taxon>Apocrita</taxon>
        <taxon>Aculeata</taxon>
        <taxon>Apoidea</taxon>
        <taxon>Anthophila</taxon>
        <taxon>Apidae</taxon>
        <taxon>Melipona</taxon>
    </lineage>
</organism>
<reference evidence="1" key="1">
    <citation type="submission" date="2021-10" db="EMBL/GenBank/DDBJ databases">
        <title>Melipona bicolor Genome sequencing and assembly.</title>
        <authorList>
            <person name="Araujo N.S."/>
            <person name="Arias M.C."/>
        </authorList>
    </citation>
    <scope>NUCLEOTIDE SEQUENCE</scope>
    <source>
        <strain evidence="1">USP_2M_L1-L4_2017</strain>
        <tissue evidence="1">Whole body</tissue>
    </source>
</reference>
<name>A0AA40G6M0_9HYME</name>
<comment type="caution">
    <text evidence="1">The sequence shown here is derived from an EMBL/GenBank/DDBJ whole genome shotgun (WGS) entry which is preliminary data.</text>
</comment>
<dbReference type="AlphaFoldDB" id="A0AA40G6M0"/>
<protein>
    <submittedName>
        <fullName evidence="1">Uncharacterized protein</fullName>
    </submittedName>
</protein>
<dbReference type="Proteomes" id="UP001177670">
    <property type="component" value="Unassembled WGS sequence"/>
</dbReference>
<keyword evidence="2" id="KW-1185">Reference proteome</keyword>
<gene>
    <name evidence="1" type="ORF">K0M31_017933</name>
</gene>
<sequence>MILEEKFAGKQNVKKGRDENGRSRRILLIANEAAPVSRKMARARYHEGRRRGLRKILAKRYNAKHDPFPQIEFHALVCEHASLHHRRVQPSSTYLREFLLDVRIDVPVGSLERNGSNFKARGEVSTDRIDMSRLRRTIRSAPASSIRSKLETHFPEKLSVEMFLRLDTQRNLLEHKLPIMVGAFPVAFGHLSFENSYLSSVV</sequence>
<evidence type="ECO:0000313" key="1">
    <source>
        <dbReference type="EMBL" id="KAK1131643.1"/>
    </source>
</evidence>
<accession>A0AA40G6M0</accession>
<proteinExistence type="predicted"/>
<dbReference type="EMBL" id="JAHYIQ010000006">
    <property type="protein sequence ID" value="KAK1131643.1"/>
    <property type="molecule type" value="Genomic_DNA"/>
</dbReference>
<evidence type="ECO:0000313" key="2">
    <source>
        <dbReference type="Proteomes" id="UP001177670"/>
    </source>
</evidence>